<dbReference type="SUPFAM" id="SSF81321">
    <property type="entry name" value="Family A G protein-coupled receptor-like"/>
    <property type="match status" value="1"/>
</dbReference>
<comment type="caution">
    <text evidence="2">The sequence shown here is derived from an EMBL/GenBank/DDBJ whole genome shotgun (WGS) entry which is preliminary data.</text>
</comment>
<keyword evidence="1" id="KW-1133">Transmembrane helix</keyword>
<feature type="transmembrane region" description="Helical" evidence="1">
    <location>
        <begin position="237"/>
        <end position="262"/>
    </location>
</feature>
<feature type="transmembrane region" description="Helical" evidence="1">
    <location>
        <begin position="42"/>
        <end position="60"/>
    </location>
</feature>
<dbReference type="EMBL" id="BTSX01000004">
    <property type="protein sequence ID" value="GMS94076.1"/>
    <property type="molecule type" value="Genomic_DNA"/>
</dbReference>
<dbReference type="InterPro" id="IPR019423">
    <property type="entry name" value="7TM_GPCR_serpentine_rcpt_Srj"/>
</dbReference>
<dbReference type="PANTHER" id="PTHR45907:SF16">
    <property type="entry name" value="SERPENTINE RECEPTOR, CLASS J"/>
    <property type="match status" value="1"/>
</dbReference>
<feature type="transmembrane region" description="Helical" evidence="1">
    <location>
        <begin position="274"/>
        <end position="295"/>
    </location>
</feature>
<proteinExistence type="predicted"/>
<dbReference type="AlphaFoldDB" id="A0AAV5TIE3"/>
<protein>
    <recommendedName>
        <fullName evidence="4">G protein-coupled receptor</fullName>
    </recommendedName>
</protein>
<gene>
    <name evidence="2" type="ORF">PENTCL1PPCAC_16251</name>
</gene>
<organism evidence="2 3">
    <name type="scientific">Pristionchus entomophagus</name>
    <dbReference type="NCBI Taxonomy" id="358040"/>
    <lineage>
        <taxon>Eukaryota</taxon>
        <taxon>Metazoa</taxon>
        <taxon>Ecdysozoa</taxon>
        <taxon>Nematoda</taxon>
        <taxon>Chromadorea</taxon>
        <taxon>Rhabditida</taxon>
        <taxon>Rhabditina</taxon>
        <taxon>Diplogasteromorpha</taxon>
        <taxon>Diplogasteroidea</taxon>
        <taxon>Neodiplogasteridae</taxon>
        <taxon>Pristionchus</taxon>
    </lineage>
</organism>
<sequence length="342" mass="38312">MLIPVLFQKHYLLTVTIVSLFGNGLLLVLIRRNGHALGNYRILLILFAIMDIFISAFHAWSVPMCVLGKHGYIVFGLTIASGSGFLPSITAASYSVTYFLPSALLVMHFLYRLFSLTRPARVTNTFPSFMLASVSYLAIFISSMYILMFRLTRKTVPLQYYDILGEYGFELSNHAINTITVQYLDESMRPNVHAMGSIILGSLIIFQIIFTSLVCARKIHTALTMRVLEIRSRRLHLQLFWALIGQFSIPALFTIIPFSIIIALPLSGASLVQTGNICCMIASVFPALDPLLMIVSISRFRSTITDWAYAIIGGTARRNEMKARERSRIYAATIQKSTTQTA</sequence>
<feature type="transmembrane region" description="Helical" evidence="1">
    <location>
        <begin position="126"/>
        <end position="148"/>
    </location>
</feature>
<keyword evidence="1" id="KW-0472">Membrane</keyword>
<keyword evidence="3" id="KW-1185">Reference proteome</keyword>
<keyword evidence="1" id="KW-0812">Transmembrane</keyword>
<feature type="transmembrane region" description="Helical" evidence="1">
    <location>
        <begin position="194"/>
        <end position="216"/>
    </location>
</feature>
<evidence type="ECO:0000313" key="2">
    <source>
        <dbReference type="EMBL" id="GMS94076.1"/>
    </source>
</evidence>
<evidence type="ECO:0000313" key="3">
    <source>
        <dbReference type="Proteomes" id="UP001432027"/>
    </source>
</evidence>
<name>A0AAV5TIE3_9BILA</name>
<accession>A0AAV5TIE3</accession>
<dbReference type="InterPro" id="IPR019428">
    <property type="entry name" value="7TM_GPCR_serpentine_rcpt_Str"/>
</dbReference>
<evidence type="ECO:0008006" key="4">
    <source>
        <dbReference type="Google" id="ProtNLM"/>
    </source>
</evidence>
<reference evidence="2" key="1">
    <citation type="submission" date="2023-10" db="EMBL/GenBank/DDBJ databases">
        <title>Genome assembly of Pristionchus species.</title>
        <authorList>
            <person name="Yoshida K."/>
            <person name="Sommer R.J."/>
        </authorList>
    </citation>
    <scope>NUCLEOTIDE SEQUENCE</scope>
    <source>
        <strain evidence="2">RS0144</strain>
    </source>
</reference>
<dbReference type="Proteomes" id="UP001432027">
    <property type="component" value="Unassembled WGS sequence"/>
</dbReference>
<dbReference type="PANTHER" id="PTHR45907">
    <property type="entry name" value="SERPENTINE RECEPTOR, CLASS J"/>
    <property type="match status" value="1"/>
</dbReference>
<feature type="transmembrane region" description="Helical" evidence="1">
    <location>
        <begin position="12"/>
        <end position="30"/>
    </location>
</feature>
<dbReference type="Pfam" id="PF10326">
    <property type="entry name" value="7TM_GPCR_Str"/>
    <property type="match status" value="1"/>
</dbReference>
<evidence type="ECO:0000256" key="1">
    <source>
        <dbReference type="SAM" id="Phobius"/>
    </source>
</evidence>